<keyword evidence="5" id="KW-0680">Restriction system</keyword>
<feature type="domain" description="DNA methylase adenine-specific" evidence="7">
    <location>
        <begin position="1"/>
        <end position="202"/>
    </location>
</feature>
<dbReference type="InterPro" id="IPR003356">
    <property type="entry name" value="DNA_methylase_A-5"/>
</dbReference>
<dbReference type="GO" id="GO:0008170">
    <property type="term" value="F:N-methyltransferase activity"/>
    <property type="evidence" value="ECO:0007669"/>
    <property type="project" value="InterPro"/>
</dbReference>
<proteinExistence type="predicted"/>
<accession>A0AB33HPT0</accession>
<evidence type="ECO:0000313" key="8">
    <source>
        <dbReference type="EMBL" id="BAZ97258.1"/>
    </source>
</evidence>
<dbReference type="GO" id="GO:0009007">
    <property type="term" value="F:site-specific DNA-methyltransferase (adenine-specific) activity"/>
    <property type="evidence" value="ECO:0007669"/>
    <property type="project" value="UniProtKB-EC"/>
</dbReference>
<dbReference type="PANTHER" id="PTHR42933">
    <property type="entry name" value="SLR6095 PROTEIN"/>
    <property type="match status" value="1"/>
</dbReference>
<dbReference type="EC" id="2.1.1.72" evidence="1"/>
<dbReference type="GO" id="GO:0003677">
    <property type="term" value="F:DNA binding"/>
    <property type="evidence" value="ECO:0007669"/>
    <property type="project" value="InterPro"/>
</dbReference>
<protein>
    <recommendedName>
        <fullName evidence="1">site-specific DNA-methyltransferase (adenine-specific)</fullName>
        <ecNumber evidence="1">2.1.1.72</ecNumber>
    </recommendedName>
</protein>
<reference evidence="8 9" key="1">
    <citation type="journal article" date="2017" name="Sci. Rep.">
        <title>Isolation and genomic characterization of a Dehalococcoides strain suggests genomic rearrangement during culture.</title>
        <authorList>
            <person name="Yohda M."/>
            <person name="Ikegami K."/>
            <person name="Aita Y."/>
            <person name="Kitajima M."/>
            <person name="Takechi A."/>
            <person name="Iwamoto M."/>
            <person name="Fukuda T."/>
            <person name="Tamura N."/>
            <person name="Shibasaki J."/>
            <person name="Koike S."/>
            <person name="Komatsu D."/>
            <person name="Miyagi S."/>
            <person name="Nishimura M."/>
            <person name="Uchino Y."/>
            <person name="Shiroma A."/>
            <person name="Shimoji M."/>
            <person name="Tamotsu H."/>
            <person name="Ashimine N."/>
            <person name="Shinzato M."/>
            <person name="Ohki S."/>
            <person name="Nakano K."/>
            <person name="Teruya K."/>
            <person name="Satou K."/>
            <person name="Hirano T."/>
            <person name="Yagi O."/>
        </authorList>
    </citation>
    <scope>NUCLEOTIDE SEQUENCE [LARGE SCALE GENOMIC DNA]</scope>
    <source>
        <strain evidence="8 9">UCH-ATV1</strain>
    </source>
</reference>
<evidence type="ECO:0000256" key="6">
    <source>
        <dbReference type="ARBA" id="ARBA00047942"/>
    </source>
</evidence>
<dbReference type="Gene3D" id="3.40.50.150">
    <property type="entry name" value="Vaccinia Virus protein VP39"/>
    <property type="match status" value="1"/>
</dbReference>
<evidence type="ECO:0000259" key="7">
    <source>
        <dbReference type="Pfam" id="PF02384"/>
    </source>
</evidence>
<evidence type="ECO:0000256" key="1">
    <source>
        <dbReference type="ARBA" id="ARBA00011900"/>
    </source>
</evidence>
<comment type="catalytic activity">
    <reaction evidence="6">
        <text>a 2'-deoxyadenosine in DNA + S-adenosyl-L-methionine = an N(6)-methyl-2'-deoxyadenosine in DNA + S-adenosyl-L-homocysteine + H(+)</text>
        <dbReference type="Rhea" id="RHEA:15197"/>
        <dbReference type="Rhea" id="RHEA-COMP:12418"/>
        <dbReference type="Rhea" id="RHEA-COMP:12419"/>
        <dbReference type="ChEBI" id="CHEBI:15378"/>
        <dbReference type="ChEBI" id="CHEBI:57856"/>
        <dbReference type="ChEBI" id="CHEBI:59789"/>
        <dbReference type="ChEBI" id="CHEBI:90615"/>
        <dbReference type="ChEBI" id="CHEBI:90616"/>
        <dbReference type="EC" id="2.1.1.72"/>
    </reaction>
</comment>
<evidence type="ECO:0000256" key="4">
    <source>
        <dbReference type="ARBA" id="ARBA00022691"/>
    </source>
</evidence>
<dbReference type="InterPro" id="IPR029063">
    <property type="entry name" value="SAM-dependent_MTases_sf"/>
</dbReference>
<dbReference type="Proteomes" id="UP000218257">
    <property type="component" value="Chromosome"/>
</dbReference>
<dbReference type="AlphaFoldDB" id="A0AB33HPT0"/>
<evidence type="ECO:0000256" key="5">
    <source>
        <dbReference type="ARBA" id="ARBA00022747"/>
    </source>
</evidence>
<evidence type="ECO:0000313" key="9">
    <source>
        <dbReference type="Proteomes" id="UP000218257"/>
    </source>
</evidence>
<evidence type="ECO:0000256" key="3">
    <source>
        <dbReference type="ARBA" id="ARBA00022679"/>
    </source>
</evidence>
<sequence>MNLLLHGLEYPNIDPLNALRFPLREIGDKDRVDVILTNPPFGGSEEKGIQGNFPLDLQTSETALLFIQLIVRKLKRNSGRCAMVVHDGVLSNVGIASRVKQNLLDECNLHTIIRLPSGVFEPYTPIKTNLLFFEKGQKTKGIWFYEIQISDGRKKYTKTKPITLAEFDECSQWWKERKQTNKSWYVDIEKIQEKDFNLDFRNPNIIDKTLPDNPKELIKEITSNLDTMTKATNELDMLIKEWKIQ</sequence>
<dbReference type="SUPFAM" id="SSF53335">
    <property type="entry name" value="S-adenosyl-L-methionine-dependent methyltransferases"/>
    <property type="match status" value="1"/>
</dbReference>
<dbReference type="GO" id="GO:0032259">
    <property type="term" value="P:methylation"/>
    <property type="evidence" value="ECO:0007669"/>
    <property type="project" value="UniProtKB-KW"/>
</dbReference>
<dbReference type="Pfam" id="PF02384">
    <property type="entry name" value="N6_Mtase"/>
    <property type="match status" value="1"/>
</dbReference>
<dbReference type="GO" id="GO:0009307">
    <property type="term" value="P:DNA restriction-modification system"/>
    <property type="evidence" value="ECO:0007669"/>
    <property type="project" value="UniProtKB-KW"/>
</dbReference>
<dbReference type="PROSITE" id="PS00092">
    <property type="entry name" value="N6_MTASE"/>
    <property type="match status" value="1"/>
</dbReference>
<dbReference type="InterPro" id="IPR002052">
    <property type="entry name" value="DNA_methylase_N6_adenine_CS"/>
</dbReference>
<keyword evidence="2 8" id="KW-0489">Methyltransferase</keyword>
<dbReference type="PANTHER" id="PTHR42933:SF4">
    <property type="entry name" value="TYPE I RESTRICTION ENZYME ECOKI METHYLASE SUBUNIT"/>
    <property type="match status" value="1"/>
</dbReference>
<dbReference type="REBASE" id="211249">
    <property type="entry name" value="M.DmcATV1ORF630P"/>
</dbReference>
<dbReference type="EMBL" id="AP017649">
    <property type="protein sequence ID" value="BAZ97258.1"/>
    <property type="molecule type" value="Genomic_DNA"/>
</dbReference>
<name>A0AB33HPT0_9CHLR</name>
<organism evidence="8 9">
    <name type="scientific">Dehalococcoides mccartyi</name>
    <dbReference type="NCBI Taxonomy" id="61435"/>
    <lineage>
        <taxon>Bacteria</taxon>
        <taxon>Bacillati</taxon>
        <taxon>Chloroflexota</taxon>
        <taxon>Dehalococcoidia</taxon>
        <taxon>Dehalococcoidales</taxon>
        <taxon>Dehalococcoidaceae</taxon>
        <taxon>Dehalococcoides</taxon>
    </lineage>
</organism>
<gene>
    <name evidence="8" type="ORF">DEHALATV1_0630</name>
</gene>
<evidence type="ECO:0000256" key="2">
    <source>
        <dbReference type="ARBA" id="ARBA00022603"/>
    </source>
</evidence>
<dbReference type="InterPro" id="IPR051537">
    <property type="entry name" value="DNA_Adenine_Mtase"/>
</dbReference>
<keyword evidence="4" id="KW-0949">S-adenosyl-L-methionine</keyword>
<keyword evidence="3" id="KW-0808">Transferase</keyword>